<reference evidence="3 4" key="1">
    <citation type="submission" date="2021-01" db="EMBL/GenBank/DDBJ databases">
        <title>Whole genome shotgun sequence of Actinoplanes deccanensis NBRC 13994.</title>
        <authorList>
            <person name="Komaki H."/>
            <person name="Tamura T."/>
        </authorList>
    </citation>
    <scope>NUCLEOTIDE SEQUENCE [LARGE SCALE GENOMIC DNA]</scope>
    <source>
        <strain evidence="3 4">NBRC 13994</strain>
    </source>
</reference>
<evidence type="ECO:0000256" key="1">
    <source>
        <dbReference type="SAM" id="MobiDB-lite"/>
    </source>
</evidence>
<name>A0ABQ3Y1U0_9ACTN</name>
<gene>
    <name evidence="3" type="ORF">Ade02nite_24710</name>
</gene>
<keyword evidence="4" id="KW-1185">Reference proteome</keyword>
<feature type="compositionally biased region" description="Low complexity" evidence="1">
    <location>
        <begin position="17"/>
        <end position="28"/>
    </location>
</feature>
<feature type="transmembrane region" description="Helical" evidence="2">
    <location>
        <begin position="307"/>
        <end position="326"/>
    </location>
</feature>
<protein>
    <recommendedName>
        <fullName evidence="5">ABC transporter permease</fullName>
    </recommendedName>
</protein>
<feature type="compositionally biased region" description="Basic and acidic residues" evidence="1">
    <location>
        <begin position="29"/>
        <end position="39"/>
    </location>
</feature>
<feature type="compositionally biased region" description="Basic and acidic residues" evidence="1">
    <location>
        <begin position="1"/>
        <end position="16"/>
    </location>
</feature>
<keyword evidence="2" id="KW-0472">Membrane</keyword>
<feature type="transmembrane region" description="Helical" evidence="2">
    <location>
        <begin position="133"/>
        <end position="158"/>
    </location>
</feature>
<dbReference type="EMBL" id="BOMI01000041">
    <property type="protein sequence ID" value="GID73830.1"/>
    <property type="molecule type" value="Genomic_DNA"/>
</dbReference>
<organism evidence="3 4">
    <name type="scientific">Paractinoplanes deccanensis</name>
    <dbReference type="NCBI Taxonomy" id="113561"/>
    <lineage>
        <taxon>Bacteria</taxon>
        <taxon>Bacillati</taxon>
        <taxon>Actinomycetota</taxon>
        <taxon>Actinomycetes</taxon>
        <taxon>Micromonosporales</taxon>
        <taxon>Micromonosporaceae</taxon>
        <taxon>Paractinoplanes</taxon>
    </lineage>
</organism>
<feature type="transmembrane region" description="Helical" evidence="2">
    <location>
        <begin position="424"/>
        <end position="446"/>
    </location>
</feature>
<keyword evidence="2" id="KW-1133">Transmembrane helix</keyword>
<comment type="caution">
    <text evidence="3">The sequence shown here is derived from an EMBL/GenBank/DDBJ whole genome shotgun (WGS) entry which is preliminary data.</text>
</comment>
<feature type="compositionally biased region" description="Basic residues" evidence="1">
    <location>
        <begin position="356"/>
        <end position="367"/>
    </location>
</feature>
<feature type="region of interest" description="Disordered" evidence="1">
    <location>
        <begin position="350"/>
        <end position="373"/>
    </location>
</feature>
<evidence type="ECO:0000256" key="2">
    <source>
        <dbReference type="SAM" id="Phobius"/>
    </source>
</evidence>
<sequence length="460" mass="47917">MSSDGDKSHADNRHTDSGSNAGNAGNDNDSSHADERHTDNGSNGGSGTSSERAATGTDTGSARATGGGDARSRLGGRYRVLLRAYPKGRRREELLDTLLEAAPGGRRRPTGREAVNLIRHGLRARLGRPGSRGVVVLASMVALIAGFLGAAVASRVAWEFVPGYPSGAGLTAISGTLFPGVPATAERDADGLFHDLGEPSTAFSPRDEDFAFATVILSPEKFFLRGDYRSWTAAAQDRLVAAGWQVEDAAVTGPTLIATGELDDTGRSFSATRGGLALTVESMTDVVDTPAGSFYATARLDRLTPGYVTAATLAGLAAGALIGWLITGWASRRTETITVWTGHGTETITDWTGHGTKSRSTKTRSTKSRSTQSRRTGIAPVALVPAVFALVLLVPQAALGLLIFGTQAFADSPPVQPFWALTMTYGYGCTVLGAALSLVSLGAAALGRRAAHDPPVEVPR</sequence>
<accession>A0ABQ3Y1U0</accession>
<dbReference type="Proteomes" id="UP000609879">
    <property type="component" value="Unassembled WGS sequence"/>
</dbReference>
<proteinExistence type="predicted"/>
<feature type="transmembrane region" description="Helical" evidence="2">
    <location>
        <begin position="377"/>
        <end position="404"/>
    </location>
</feature>
<dbReference type="RefSeq" id="WP_203761749.1">
    <property type="nucleotide sequence ID" value="NZ_BAAABO010000027.1"/>
</dbReference>
<keyword evidence="2" id="KW-0812">Transmembrane</keyword>
<feature type="region of interest" description="Disordered" evidence="1">
    <location>
        <begin position="1"/>
        <end position="70"/>
    </location>
</feature>
<evidence type="ECO:0008006" key="5">
    <source>
        <dbReference type="Google" id="ProtNLM"/>
    </source>
</evidence>
<evidence type="ECO:0000313" key="3">
    <source>
        <dbReference type="EMBL" id="GID73830.1"/>
    </source>
</evidence>
<evidence type="ECO:0000313" key="4">
    <source>
        <dbReference type="Proteomes" id="UP000609879"/>
    </source>
</evidence>